<evidence type="ECO:0000256" key="3">
    <source>
        <dbReference type="ARBA" id="ARBA00023136"/>
    </source>
</evidence>
<feature type="repeat" description="CHCR" evidence="7">
    <location>
        <begin position="539"/>
        <end position="687"/>
    </location>
</feature>
<dbReference type="Proteomes" id="UP000050791">
    <property type="component" value="Unassembled WGS sequence"/>
</dbReference>
<comment type="similarity">
    <text evidence="1 6">Belongs to the clathrin heavy chain family.</text>
</comment>
<dbReference type="Pfam" id="PF13838">
    <property type="entry name" value="Clathrin_H_link"/>
    <property type="match status" value="1"/>
</dbReference>
<dbReference type="WBParaSite" id="SMTH1_34580.1">
    <property type="protein sequence ID" value="SMTH1_34580.1"/>
    <property type="gene ID" value="SMTH1_34580"/>
</dbReference>
<dbReference type="InterPro" id="IPR022365">
    <property type="entry name" value="Clathrin_H-chain_propeller_rpt"/>
</dbReference>
<dbReference type="InterPro" id="IPR015348">
    <property type="entry name" value="Clathrin_H-chain_linker_core"/>
</dbReference>
<dbReference type="InterPro" id="IPR055358">
    <property type="entry name" value="CHCR"/>
</dbReference>
<dbReference type="PIRSF" id="PIRSF002290">
    <property type="entry name" value="Clathrin_H_chain"/>
    <property type="match status" value="1"/>
</dbReference>
<dbReference type="Gene3D" id="2.130.10.110">
    <property type="entry name" value="Clathrin heavy-chain terminal domain"/>
    <property type="match status" value="1"/>
</dbReference>
<dbReference type="InterPro" id="IPR016025">
    <property type="entry name" value="Clathrin_H-chain_N"/>
</dbReference>
<dbReference type="Pfam" id="PF00637">
    <property type="entry name" value="Clathrin"/>
    <property type="match status" value="6"/>
</dbReference>
<feature type="repeat" description="CHCR" evidence="7">
    <location>
        <begin position="1218"/>
        <end position="1364"/>
    </location>
</feature>
<name>A0AA85B6Q8_9TREM</name>
<keyword evidence="3 6" id="KW-0472">Membrane</keyword>
<dbReference type="FunFam" id="1.25.40.730:FF:000002">
    <property type="entry name" value="Clathrin heavy chain"/>
    <property type="match status" value="1"/>
</dbReference>
<dbReference type="GO" id="GO:0030130">
    <property type="term" value="C:clathrin coat of trans-Golgi network vesicle"/>
    <property type="evidence" value="ECO:0007669"/>
    <property type="project" value="InterPro"/>
</dbReference>
<dbReference type="InterPro" id="IPR000547">
    <property type="entry name" value="Clathrin_H-chain/VPS_repeat"/>
</dbReference>
<dbReference type="FunFam" id="1.25.40.10:FF:000095">
    <property type="entry name" value="Clathrin heavy chain"/>
    <property type="match status" value="1"/>
</dbReference>
<evidence type="ECO:0000313" key="10">
    <source>
        <dbReference type="WBParaSite" id="SMTH1_34580.1"/>
    </source>
</evidence>
<evidence type="ECO:0000256" key="5">
    <source>
        <dbReference type="ARBA" id="ARBA00023329"/>
    </source>
</evidence>
<dbReference type="FunFam" id="1.25.40.10:FF:000005">
    <property type="entry name" value="Clathrin heavy chain"/>
    <property type="match status" value="1"/>
</dbReference>
<evidence type="ECO:0000256" key="1">
    <source>
        <dbReference type="ARBA" id="ARBA00009535"/>
    </source>
</evidence>
<evidence type="ECO:0000256" key="7">
    <source>
        <dbReference type="PROSITE-ProRule" id="PRU01006"/>
    </source>
</evidence>
<dbReference type="GO" id="GO:0071439">
    <property type="term" value="C:clathrin complex"/>
    <property type="evidence" value="ECO:0007669"/>
    <property type="project" value="InterPro"/>
</dbReference>
<dbReference type="GO" id="GO:0030132">
    <property type="term" value="C:clathrin coat of coated pit"/>
    <property type="evidence" value="ECO:0007669"/>
    <property type="project" value="InterPro"/>
</dbReference>
<dbReference type="Pfam" id="PF01394">
    <property type="entry name" value="Clathrin_propel"/>
    <property type="match status" value="4"/>
</dbReference>
<dbReference type="GO" id="GO:0032051">
    <property type="term" value="F:clathrin light chain binding"/>
    <property type="evidence" value="ECO:0007669"/>
    <property type="project" value="InterPro"/>
</dbReference>
<dbReference type="Gene3D" id="1.25.40.10">
    <property type="entry name" value="Tetratricopeptide repeat domain"/>
    <property type="match status" value="4"/>
</dbReference>
<evidence type="ECO:0000256" key="6">
    <source>
        <dbReference type="PIRNR" id="PIRNR002290"/>
    </source>
</evidence>
<feature type="domain" description="Clathrin heavy chain linker core motif" evidence="8">
    <location>
        <begin position="333"/>
        <end position="356"/>
    </location>
</feature>
<feature type="repeat" description="CHCR" evidence="7">
    <location>
        <begin position="1367"/>
        <end position="1512"/>
    </location>
</feature>
<dbReference type="PROSITE" id="PS50236">
    <property type="entry name" value="CHCR"/>
    <property type="match status" value="7"/>
</dbReference>
<dbReference type="FunFam" id="1.25.40.10:FF:000001">
    <property type="entry name" value="Clathrin heavy chain"/>
    <property type="match status" value="1"/>
</dbReference>
<feature type="repeat" description="CHCR" evidence="7">
    <location>
        <begin position="688"/>
        <end position="771"/>
    </location>
</feature>
<protein>
    <recommendedName>
        <fullName evidence="6">Clathrin heavy chain</fullName>
    </recommendedName>
</protein>
<dbReference type="GO" id="GO:0006886">
    <property type="term" value="P:intracellular protein transport"/>
    <property type="evidence" value="ECO:0007669"/>
    <property type="project" value="UniProtKB-UniRule"/>
</dbReference>
<feature type="repeat" description="CHCR" evidence="7">
    <location>
        <begin position="776"/>
        <end position="915"/>
    </location>
</feature>
<dbReference type="PANTHER" id="PTHR10292">
    <property type="entry name" value="CLATHRIN HEAVY CHAIN RELATED"/>
    <property type="match status" value="1"/>
</dbReference>
<dbReference type="FunFam" id="1.25.40.10:FF:000002">
    <property type="entry name" value="Clathrin heavy chain"/>
    <property type="match status" value="1"/>
</dbReference>
<comment type="function">
    <text evidence="6">Clathrin is the major protein of the polyhedral coat of coated pits and vesicles.</text>
</comment>
<keyword evidence="5 6" id="KW-0968">Cytoplasmic vesicle</keyword>
<accession>A0AA85B6Q8</accession>
<dbReference type="GO" id="GO:0005938">
    <property type="term" value="C:cell cortex"/>
    <property type="evidence" value="ECO:0007669"/>
    <property type="project" value="TreeGrafter"/>
</dbReference>
<dbReference type="SUPFAM" id="SSF50989">
    <property type="entry name" value="Clathrin heavy-chain terminal domain"/>
    <property type="match status" value="1"/>
</dbReference>
<keyword evidence="4 6" id="KW-0168">Coated pit</keyword>
<evidence type="ECO:0000313" key="9">
    <source>
        <dbReference type="Proteomes" id="UP000050791"/>
    </source>
</evidence>
<feature type="repeat" description="CHCR" evidence="7">
    <location>
        <begin position="1072"/>
        <end position="1213"/>
    </location>
</feature>
<dbReference type="GO" id="GO:0045334">
    <property type="term" value="C:clathrin-coated endocytic vesicle"/>
    <property type="evidence" value="ECO:0007669"/>
    <property type="project" value="TreeGrafter"/>
</dbReference>
<dbReference type="Pfam" id="PF09268">
    <property type="entry name" value="Clathrin-link"/>
    <property type="match status" value="1"/>
</dbReference>
<feature type="repeat" description="CHCR" evidence="7">
    <location>
        <begin position="922"/>
        <end position="1068"/>
    </location>
</feature>
<sequence length="1628" mass="185602">MASPQMPSNFRNICRLLVNVGIQPISIGFSTLTMESDKFICVRETTGETSQVVIIDMNDPMNPTRRPISADTIIMNPVSKVMALKAGKLLQIFNIELKSKMKTYTMPEDVVFCKWISVNTIALVTGTSVYHWAMDGDSNPVKMFDRHQSLTSTHIISYRCDPSQKWLLLIGINPEKNRVVGYMQLYSVERKVSQAIEGHAAAFARYIIEGNTSPTTLFCFASRNAQACKLHIIEVGQPPAGNQPFTKKAIDVYFPPEAQTDFPVAMQTSPKYSIIYLITKSGYLHLYDIESGSCIYMNRISSETIFVTAPYEPTSGIIGVNKKGQVLSVSIDEDTIISYITTTLENPTLALQMASRCNLPGAEDLFFKKFDSLFQSGQFLEAAKLAANAPKGILRTPQTIQRFQQMSTTPTVASALSNYFGILLDQGQLNKFESLEVCRPVLQQKRKQLLEKWLKEDKLECSEELGDLVKQADPTLALSVYLRANVPPKVVQCFAETGQFQKIIVYAKKVGYTPDYIFLLRNLTRINPDQGLQFAQMLVQDQEPLVDLEQVVNVFMDQGLVQQCTSFLLDALKHNRPSEGHLQTRLLEMNLMSAPQVADAILGNQMFSHYDRAAIAQLCEKAGLLQRALEHYTDLYDIKRAVVSTHLLNHEWLVNYFGSLSVDDSQEPEVHFKYIQAACKTGQVKEVERICRESNCYEPERVKNFLKEAKLTDQLPLIIVCDRFDFVHDLVLYLFRNNLQKYIEIYVQKVNPARLPVVVGGLLDVDCSEDIIKQLMAVVRGQFNTDELVAEVEKRNRLKLLLPWLESRVHEGSVEPATHNALAKIYIDLNNNPERFLRENQYYNSSVVGKYCEKRDPHLACIAYERGHCDQDQIRVCNENALFKTEARYLVRRKEPELWAEALSESNSYRRQLIDQVVQTALSETQDPEEISVSVKAFMAADMPNELIELLEKIVLDNSVFSDHRNLQNLLILTAIKADKSRVMEYINRLDNYDAPDVANIAINNSLFEEAFAIFKKFEVNTSAIQASLIDHVKNFDRAYEFAERCNEPAVWSLLAHAQLAQGSIKEAIDSYVKASDPSRFQAVSEAASNSGNWEDLVRYLQMARKKARETFIESELAFAYARTNRLSDLEEFISGPNHANITVVADRCFDQQLYEAAKILYSNVSNYSRLAITLVHLGEYQGSVDAARKANSTRTWKEVCFACVNHKEFRLAQMCGLHIVVHADELGDLINYYEQRGHFDELIQLLEAGLGLERAHMGMFTELAILYSKFKPEKMREHLELFWSRVNIPKVLRAAEQAHLWSELVFLYDKYEEYDNAILTMMSHPTEGWRENHFKDLITRVANVELYYKAIQFYLTYKPLLLNDLLTVLSPRLDHTRAVNFFIKAGHIALVKPYLRSVQQNNANNKSVNEALNDLLIEEEDYQALRQSIETHSNFDHIALAQQLERHELIEFRRLAALLFKGSNRWMQSIDLCKRDQLYSDAMQYAWDSRDPETAEELLRWFLSENLPDCFAACLYRCYDLLRPDVVLELAWRNGLIDMAMPFLIQTLRELTTKVDRLERSEQTRAAEEEKAEQAVNPLVMRTEPQLMLPGPAGSMPAALIPPAGAAIGMFGVTGPQMYYQTNGPSF</sequence>
<evidence type="ECO:0000259" key="8">
    <source>
        <dbReference type="Pfam" id="PF09268"/>
    </source>
</evidence>
<organism evidence="9 10">
    <name type="scientific">Schistosoma mattheei</name>
    <dbReference type="NCBI Taxonomy" id="31246"/>
    <lineage>
        <taxon>Eukaryota</taxon>
        <taxon>Metazoa</taxon>
        <taxon>Spiralia</taxon>
        <taxon>Lophotrochozoa</taxon>
        <taxon>Platyhelminthes</taxon>
        <taxon>Trematoda</taxon>
        <taxon>Digenea</taxon>
        <taxon>Strigeidida</taxon>
        <taxon>Schistosomatoidea</taxon>
        <taxon>Schistosomatidae</taxon>
        <taxon>Schistosoma</taxon>
    </lineage>
</organism>
<keyword evidence="2" id="KW-0677">Repeat</keyword>
<comment type="subcellular location">
    <subcellularLocation>
        <location evidence="6">Cytoplasmic vesicle membrane</location>
        <topology evidence="6">Peripheral membrane protein</topology>
        <orientation evidence="6">Cytoplasmic side</orientation>
    </subcellularLocation>
    <subcellularLocation>
        <location evidence="6">Membrane</location>
        <location evidence="6">Coated pit</location>
        <topology evidence="6">Peripheral membrane protein</topology>
        <orientation evidence="6">Cytoplasmic side</orientation>
    </subcellularLocation>
</comment>
<dbReference type="SUPFAM" id="SSF48371">
    <property type="entry name" value="ARM repeat"/>
    <property type="match status" value="6"/>
</dbReference>
<proteinExistence type="inferred from homology"/>
<evidence type="ECO:0000256" key="4">
    <source>
        <dbReference type="ARBA" id="ARBA00023176"/>
    </source>
</evidence>
<dbReference type="Gene3D" id="1.25.40.730">
    <property type="match status" value="1"/>
</dbReference>
<reference evidence="10" key="1">
    <citation type="submission" date="2023-11" db="UniProtKB">
        <authorList>
            <consortium name="WormBaseParasite"/>
        </authorList>
    </citation>
    <scope>IDENTIFICATION</scope>
</reference>
<dbReference type="GO" id="GO:0006898">
    <property type="term" value="P:receptor-mediated endocytosis"/>
    <property type="evidence" value="ECO:0007669"/>
    <property type="project" value="TreeGrafter"/>
</dbReference>
<dbReference type="FunFam" id="2.130.10.110:FF:000003">
    <property type="entry name" value="Clathrin heavy chain"/>
    <property type="match status" value="1"/>
</dbReference>
<dbReference type="PANTHER" id="PTHR10292:SF1">
    <property type="entry name" value="CLATHRIN HEAVY CHAIN"/>
    <property type="match status" value="1"/>
</dbReference>
<dbReference type="InterPro" id="IPR011990">
    <property type="entry name" value="TPR-like_helical_dom_sf"/>
</dbReference>
<dbReference type="InterPro" id="IPR016341">
    <property type="entry name" value="Clathrin_heavy_chain"/>
</dbReference>
<dbReference type="InterPro" id="IPR016024">
    <property type="entry name" value="ARM-type_fold"/>
</dbReference>
<dbReference type="SMART" id="SM00299">
    <property type="entry name" value="CLH"/>
    <property type="match status" value="7"/>
</dbReference>
<evidence type="ECO:0000256" key="2">
    <source>
        <dbReference type="ARBA" id="ARBA00022737"/>
    </source>
</evidence>
<dbReference type="GO" id="GO:0005198">
    <property type="term" value="F:structural molecule activity"/>
    <property type="evidence" value="ECO:0007669"/>
    <property type="project" value="InterPro"/>
</dbReference>